<keyword evidence="1" id="KW-0808">Transferase</keyword>
<dbReference type="AlphaFoldDB" id="A0AAU8J883"/>
<dbReference type="PANTHER" id="PTHR38134:SF2">
    <property type="entry name" value="GALACTOKINASE"/>
    <property type="match status" value="1"/>
</dbReference>
<dbReference type="RefSeq" id="WP_354634723.1">
    <property type="nucleotide sequence ID" value="NZ_CP159837.1"/>
</dbReference>
<dbReference type="EMBL" id="CP159837">
    <property type="protein sequence ID" value="XCM34945.1"/>
    <property type="molecule type" value="Genomic_DNA"/>
</dbReference>
<dbReference type="SUPFAM" id="SSF53756">
    <property type="entry name" value="UDP-Glycosyltransferase/glycogen phosphorylase"/>
    <property type="match status" value="1"/>
</dbReference>
<proteinExistence type="predicted"/>
<dbReference type="GO" id="GO:0016740">
    <property type="term" value="F:transferase activity"/>
    <property type="evidence" value="ECO:0007669"/>
    <property type="project" value="UniProtKB-KW"/>
</dbReference>
<accession>A0AAU8J883</accession>
<reference evidence="1" key="1">
    <citation type="submission" date="2024-07" db="EMBL/GenBank/DDBJ databases">
        <authorList>
            <person name="Kim Y.J."/>
            <person name="Jeong J.Y."/>
        </authorList>
    </citation>
    <scope>NUCLEOTIDE SEQUENCE</scope>
    <source>
        <strain evidence="1">GIHE-MW2</strain>
    </source>
</reference>
<organism evidence="1">
    <name type="scientific">Planktothricoides raciborskii GIHE-MW2</name>
    <dbReference type="NCBI Taxonomy" id="2792601"/>
    <lineage>
        <taxon>Bacteria</taxon>
        <taxon>Bacillati</taxon>
        <taxon>Cyanobacteriota</taxon>
        <taxon>Cyanophyceae</taxon>
        <taxon>Oscillatoriophycideae</taxon>
        <taxon>Oscillatoriales</taxon>
        <taxon>Oscillatoriaceae</taxon>
        <taxon>Planktothricoides</taxon>
    </lineage>
</organism>
<name>A0AAU8J883_9CYAN</name>
<gene>
    <name evidence="1" type="ORF">ABWT76_003589</name>
</gene>
<protein>
    <submittedName>
        <fullName evidence="1">Glycosyl transferase</fullName>
    </submittedName>
</protein>
<dbReference type="InterPro" id="IPR053205">
    <property type="entry name" value="GHMP_kinase_L-arabinokinase"/>
</dbReference>
<dbReference type="PANTHER" id="PTHR38134">
    <property type="entry name" value="SLR1395 PROTEIN"/>
    <property type="match status" value="1"/>
</dbReference>
<evidence type="ECO:0000313" key="1">
    <source>
        <dbReference type="EMBL" id="XCM34945.1"/>
    </source>
</evidence>
<sequence>MSQSRPVLSIFVTNHGFGHAVRAASVAAAIQKLNPEIVLIMVTTSPRWLLENYIPGDFIVRPRGFDVGVIQSDSVNMDLAATLQKLKEIRQKQNYLIASEIDFLRLNRVGLILADIPPLVAPLAKAAGIPCWMMGNFGWDFIYRPWGGEFVAMADWIGECFSQCDRLFRLPLHEPMSAFPQITEVGLTGGDPRYSAAEIREKFALTAPKEKTILLTFGGLGLQGIPYENLSQFSDWQFITFDPQAPDLANLVKVSGNQYRPVDLMPVCGRVISKPGYSTFAEALRLEVPLVSLLREGFAESPLLISGIKNYGFHQIITPAEFFESEWEFLRQDPEPPKTSNVLAKDGSQAIAQAVVDYFQKGEAKNPELT</sequence>